<proteinExistence type="inferred from homology"/>
<comment type="similarity">
    <text evidence="1">Belongs to the citrate synthase family.</text>
</comment>
<reference evidence="3" key="2">
    <citation type="journal article" date="2014" name="ISME J.">
        <title>Microbial stratification in low pH oxic and suboxic macroscopic growths along an acid mine drainage.</title>
        <authorList>
            <person name="Mendez-Garcia C."/>
            <person name="Mesa V."/>
            <person name="Sprenger R.R."/>
            <person name="Richter M."/>
            <person name="Diez M.S."/>
            <person name="Solano J."/>
            <person name="Bargiela R."/>
            <person name="Golyshina O.V."/>
            <person name="Manteca A."/>
            <person name="Ramos J.L."/>
            <person name="Gallego J.R."/>
            <person name="Llorente I."/>
            <person name="Martins Dos Santos V.A."/>
            <person name="Jensen O.N."/>
            <person name="Pelaez A.I."/>
            <person name="Sanchez J."/>
            <person name="Ferrer M."/>
        </authorList>
    </citation>
    <scope>NUCLEOTIDE SEQUENCE</scope>
</reference>
<comment type="caution">
    <text evidence="3">The sequence shown here is derived from an EMBL/GenBank/DDBJ whole genome shotgun (WGS) entry which is preliminary data.</text>
</comment>
<dbReference type="PRINTS" id="PR00143">
    <property type="entry name" value="CITRTSNTHASE"/>
</dbReference>
<dbReference type="InterPro" id="IPR016142">
    <property type="entry name" value="Citrate_synth-like_lrg_a-sub"/>
</dbReference>
<dbReference type="PANTHER" id="PTHR11739:SF4">
    <property type="entry name" value="CITRATE SYNTHASE, PEROXISOMAL"/>
    <property type="match status" value="1"/>
</dbReference>
<dbReference type="InterPro" id="IPR036969">
    <property type="entry name" value="Citrate_synthase_sf"/>
</dbReference>
<accession>T1AZK4</accession>
<keyword evidence="2 3" id="KW-0808">Transferase</keyword>
<sequence length="191" mass="20040">TTATLEDVAAVLWEAQEVQFGPFGEARKRHESHRHPLHAALLALSTRVVIDPPTRGRSRIDLTREAASLVSLVAHAMTGARPCSLPLHVRIARAWKAPRAQDVLRRALVLLADHELNASTFAARVAVSTGAPLSAGLTAGLSALSGPLHGGASAAARALVRSAEQIGADAAAREWLSSGDPLPAFAHPLYA</sequence>
<dbReference type="SUPFAM" id="SSF48256">
    <property type="entry name" value="Citrate synthase"/>
    <property type="match status" value="1"/>
</dbReference>
<feature type="non-terminal residue" evidence="3">
    <location>
        <position position="1"/>
    </location>
</feature>
<dbReference type="EC" id="2.3.3.-" evidence="3"/>
<reference evidence="3" key="1">
    <citation type="submission" date="2013-08" db="EMBL/GenBank/DDBJ databases">
        <authorList>
            <person name="Mendez C."/>
            <person name="Richter M."/>
            <person name="Ferrer M."/>
            <person name="Sanchez J."/>
        </authorList>
    </citation>
    <scope>NUCLEOTIDE SEQUENCE</scope>
</reference>
<dbReference type="Gene3D" id="1.10.580.10">
    <property type="entry name" value="Citrate Synthase, domain 1"/>
    <property type="match status" value="1"/>
</dbReference>
<dbReference type="Pfam" id="PF00285">
    <property type="entry name" value="Citrate_synt"/>
    <property type="match status" value="1"/>
</dbReference>
<evidence type="ECO:0000256" key="1">
    <source>
        <dbReference type="ARBA" id="ARBA00010566"/>
    </source>
</evidence>
<dbReference type="GO" id="GO:0006099">
    <property type="term" value="P:tricarboxylic acid cycle"/>
    <property type="evidence" value="ECO:0007669"/>
    <property type="project" value="TreeGrafter"/>
</dbReference>
<dbReference type="InterPro" id="IPR002020">
    <property type="entry name" value="Citrate_synthase"/>
</dbReference>
<feature type="non-terminal residue" evidence="3">
    <location>
        <position position="191"/>
    </location>
</feature>
<protein>
    <submittedName>
        <fullName evidence="3">Citrate synthase</fullName>
        <ecNumber evidence="3">2.3.3.-</ecNumber>
    </submittedName>
</protein>
<organism evidence="3">
    <name type="scientific">mine drainage metagenome</name>
    <dbReference type="NCBI Taxonomy" id="410659"/>
    <lineage>
        <taxon>unclassified sequences</taxon>
        <taxon>metagenomes</taxon>
        <taxon>ecological metagenomes</taxon>
    </lineage>
</organism>
<dbReference type="PANTHER" id="PTHR11739">
    <property type="entry name" value="CITRATE SYNTHASE"/>
    <property type="match status" value="1"/>
</dbReference>
<dbReference type="GO" id="GO:0005829">
    <property type="term" value="C:cytosol"/>
    <property type="evidence" value="ECO:0007669"/>
    <property type="project" value="TreeGrafter"/>
</dbReference>
<evidence type="ECO:0000313" key="3">
    <source>
        <dbReference type="EMBL" id="EQD62992.1"/>
    </source>
</evidence>
<dbReference type="GO" id="GO:0005975">
    <property type="term" value="P:carbohydrate metabolic process"/>
    <property type="evidence" value="ECO:0007669"/>
    <property type="project" value="TreeGrafter"/>
</dbReference>
<evidence type="ECO:0000256" key="2">
    <source>
        <dbReference type="ARBA" id="ARBA00022679"/>
    </source>
</evidence>
<name>T1AZK4_9ZZZZ</name>
<dbReference type="AlphaFoldDB" id="T1AZK4"/>
<dbReference type="GO" id="GO:0046912">
    <property type="term" value="F:acyltransferase activity, acyl groups converted into alkyl on transfer"/>
    <property type="evidence" value="ECO:0007669"/>
    <property type="project" value="InterPro"/>
</dbReference>
<gene>
    <name evidence="3" type="ORF">B2A_02585</name>
</gene>
<keyword evidence="3" id="KW-0012">Acyltransferase</keyword>
<dbReference type="EMBL" id="AUZZ01001763">
    <property type="protein sequence ID" value="EQD62992.1"/>
    <property type="molecule type" value="Genomic_DNA"/>
</dbReference>